<name>A0ABD1DSX5_CULPP</name>
<proteinExistence type="predicted"/>
<dbReference type="Pfam" id="PF16064">
    <property type="entry name" value="DUF4806"/>
    <property type="match status" value="4"/>
</dbReference>
<dbReference type="EMBL" id="JBEHCU010002596">
    <property type="protein sequence ID" value="KAL1402691.1"/>
    <property type="molecule type" value="Genomic_DNA"/>
</dbReference>
<feature type="domain" description="DUF4806" evidence="1">
    <location>
        <begin position="347"/>
        <end position="440"/>
    </location>
</feature>
<keyword evidence="3" id="KW-1185">Reference proteome</keyword>
<dbReference type="Proteomes" id="UP001562425">
    <property type="component" value="Unassembled WGS sequence"/>
</dbReference>
<dbReference type="InterPro" id="IPR032071">
    <property type="entry name" value="DUF4806"/>
</dbReference>
<evidence type="ECO:0000259" key="1">
    <source>
        <dbReference type="Pfam" id="PF16064"/>
    </source>
</evidence>
<organism evidence="2 3">
    <name type="scientific">Culex pipiens pipiens</name>
    <name type="common">Northern house mosquito</name>
    <dbReference type="NCBI Taxonomy" id="38569"/>
    <lineage>
        <taxon>Eukaryota</taxon>
        <taxon>Metazoa</taxon>
        <taxon>Ecdysozoa</taxon>
        <taxon>Arthropoda</taxon>
        <taxon>Hexapoda</taxon>
        <taxon>Insecta</taxon>
        <taxon>Pterygota</taxon>
        <taxon>Neoptera</taxon>
        <taxon>Endopterygota</taxon>
        <taxon>Diptera</taxon>
        <taxon>Nematocera</taxon>
        <taxon>Culicoidea</taxon>
        <taxon>Culicidae</taxon>
        <taxon>Culicinae</taxon>
        <taxon>Culicini</taxon>
        <taxon>Culex</taxon>
        <taxon>Culex</taxon>
    </lineage>
</organism>
<gene>
    <name evidence="2" type="ORF">pipiens_005951</name>
</gene>
<reference evidence="2 3" key="1">
    <citation type="submission" date="2024-05" db="EMBL/GenBank/DDBJ databases">
        <title>Culex pipiens pipiens assembly and annotation.</title>
        <authorList>
            <person name="Alout H."/>
            <person name="Durand T."/>
        </authorList>
    </citation>
    <scope>NUCLEOTIDE SEQUENCE [LARGE SCALE GENOMIC DNA]</scope>
    <source>
        <strain evidence="2">HA-2024</strain>
        <tissue evidence="2">Whole body</tissue>
    </source>
</reference>
<comment type="caution">
    <text evidence="2">The sequence shown here is derived from an EMBL/GenBank/DDBJ whole genome shotgun (WGS) entry which is preliminary data.</text>
</comment>
<protein>
    <recommendedName>
        <fullName evidence="1">DUF4806 domain-containing protein</fullName>
    </recommendedName>
</protein>
<evidence type="ECO:0000313" key="3">
    <source>
        <dbReference type="Proteomes" id="UP001562425"/>
    </source>
</evidence>
<feature type="domain" description="DUF4806" evidence="1">
    <location>
        <begin position="63"/>
        <end position="151"/>
    </location>
</feature>
<accession>A0ABD1DSX5</accession>
<feature type="domain" description="DUF4806" evidence="1">
    <location>
        <begin position="503"/>
        <end position="588"/>
    </location>
</feature>
<dbReference type="AlphaFoldDB" id="A0ABD1DSX5"/>
<feature type="domain" description="DUF4806" evidence="1">
    <location>
        <begin position="254"/>
        <end position="338"/>
    </location>
</feature>
<evidence type="ECO:0000313" key="2">
    <source>
        <dbReference type="EMBL" id="KAL1402691.1"/>
    </source>
</evidence>
<sequence>MERLKPSIKVEETLRGQIAKFLRGNDSSEDYQIEFIDDCDEPAEQQPHLAQPAGAPAGKLITVTGFNFPIADEDTVELLEATVNEDEVVRKEYISFLRQKKPKYVGILNVFHTLFLDEAMYSYNFSGICNRGPGRKAMQNYSIFVDCMLEAWADHGIDRSSLKDSLNQIIKNINGRKRNRKYFAKRKVAKIASQISDDKADLVIQIEDESGDEGGADVNTRADDTPCPIREDEIRHRILSQANRGKSQGKPAAVTGFKFPIADEATLGALENAVNTYNKTRREYINYLVKIKPKLVPVHQIFSVLFAPSSLQKFCFYETNKQKSMRSYSIFWACMLDAWKETIPSGVTGFNFPIADELTTERLEAAVRNDAKVREEYINFLQVKKPKSVKIVKMFRTLFSDAALMNYNFSGLCHKGISLESSAKKAFKDYAIFWDCMLEAWQDHGVDSNVLREMAIRSMLEAMVKIEQTDEFVEPPETCTSSSNDTYPAAFLCISEQSALPVNFKYPIPDEDTIELLEAAVHGDKLARRKYINFLRKIKSKSANIATVFSKIFCDESMYNYNMKGSSCQGRKKPMKNYAIFWDCMLEAWRDHGVEPTSLQNDLARVVGLINKRKRHRKYRMAERVAL</sequence>